<proteinExistence type="predicted"/>
<name>C5WCK1_9ENTR</name>
<dbReference type="PANTHER" id="PTHR30272">
    <property type="entry name" value="3-HYDROXYACYL-[ACYL-CARRIER-PROTEIN] DEHYDRATASE"/>
    <property type="match status" value="1"/>
</dbReference>
<dbReference type="InterPro" id="IPR013114">
    <property type="entry name" value="FabA_FabZ"/>
</dbReference>
<dbReference type="Pfam" id="PF07977">
    <property type="entry name" value="FabA"/>
    <property type="match status" value="1"/>
</dbReference>
<reference evidence="2 3" key="1">
    <citation type="journal article" date="2011" name="Genome Biol. Evol.">
        <title>Reductive evolution of bacterial genome in insect gut environment.</title>
        <authorList>
            <person name="Nikoh N."/>
            <person name="Hosokawa T."/>
            <person name="Ohshima K."/>
            <person name="Hattori M."/>
            <person name="Fukatsu T."/>
        </authorList>
    </citation>
    <scope>NUCLEOTIDE SEQUENCE [LARGE SCALE GENOMIC DNA]</scope>
    <source>
        <strain evidence="2 3">Mpkobe</strain>
    </source>
</reference>
<dbReference type="Gene3D" id="3.10.129.10">
    <property type="entry name" value="Hotdog Thioesterase"/>
    <property type="match status" value="1"/>
</dbReference>
<dbReference type="AlphaFoldDB" id="C5WCK1"/>
<dbReference type="STRING" id="476281.ICMP_197"/>
<dbReference type="EMBL" id="AP010872">
    <property type="protein sequence ID" value="BAH83057.1"/>
    <property type="molecule type" value="Genomic_DNA"/>
</dbReference>
<evidence type="ECO:0000313" key="2">
    <source>
        <dbReference type="EMBL" id="BAH83057.1"/>
    </source>
</evidence>
<gene>
    <name evidence="2" type="primary">fabZ</name>
    <name evidence="2" type="ORF">ICMP_197</name>
</gene>
<accession>C5WCK1</accession>
<sequence length="87" mass="9962">MILESIAQASSILLYKNSRKFKKKETYYLASIDYVRFRYPVVPGDQLIIEVTCEKKILNFTKFKGIITVNNKIVCEAKITGVISPDN</sequence>
<dbReference type="InterPro" id="IPR029069">
    <property type="entry name" value="HotDog_dom_sf"/>
</dbReference>
<evidence type="ECO:0000256" key="1">
    <source>
        <dbReference type="ARBA" id="ARBA00023239"/>
    </source>
</evidence>
<organism evidence="2 3">
    <name type="scientific">Candidatus Ishikawaella capsulata Mpkobe</name>
    <dbReference type="NCBI Taxonomy" id="476281"/>
    <lineage>
        <taxon>Bacteria</taxon>
        <taxon>Pseudomonadati</taxon>
        <taxon>Pseudomonadota</taxon>
        <taxon>Gammaproteobacteria</taxon>
        <taxon>Enterobacterales</taxon>
        <taxon>Enterobacteriaceae</taxon>
        <taxon>Candidatus Ishikawella</taxon>
    </lineage>
</organism>
<dbReference type="KEGG" id="icp:ICMP_197"/>
<keyword evidence="1" id="KW-0456">Lyase</keyword>
<evidence type="ECO:0000313" key="3">
    <source>
        <dbReference type="Proteomes" id="UP000061704"/>
    </source>
</evidence>
<keyword evidence="3" id="KW-1185">Reference proteome</keyword>
<dbReference type="PANTHER" id="PTHR30272:SF1">
    <property type="entry name" value="3-HYDROXYACYL-[ACYL-CARRIER-PROTEIN] DEHYDRATASE"/>
    <property type="match status" value="1"/>
</dbReference>
<dbReference type="GO" id="GO:0016829">
    <property type="term" value="F:lyase activity"/>
    <property type="evidence" value="ECO:0007669"/>
    <property type="project" value="UniProtKB-KW"/>
</dbReference>
<dbReference type="Proteomes" id="UP000061704">
    <property type="component" value="Chromosome"/>
</dbReference>
<protein>
    <submittedName>
        <fullName evidence="2">(3R)-hydroxymyristoyl ACP dehydratase</fullName>
    </submittedName>
</protein>
<dbReference type="HOGENOM" id="CLU_078912_1_2_6"/>
<dbReference type="SUPFAM" id="SSF54637">
    <property type="entry name" value="Thioesterase/thiol ester dehydrase-isomerase"/>
    <property type="match status" value="1"/>
</dbReference>